<dbReference type="InterPro" id="IPR050298">
    <property type="entry name" value="Gram-neg_bact_OMP"/>
</dbReference>
<dbReference type="Proteomes" id="UP000672934">
    <property type="component" value="Unassembled WGS sequence"/>
</dbReference>
<comment type="subunit">
    <text evidence="2">Homotrimer.</text>
</comment>
<keyword evidence="4" id="KW-1134">Transmembrane beta strand</keyword>
<evidence type="ECO:0000313" key="14">
    <source>
        <dbReference type="Proteomes" id="UP000672934"/>
    </source>
</evidence>
<gene>
    <name evidence="13" type="ORF">LMG31506_04427</name>
</gene>
<evidence type="ECO:0000256" key="3">
    <source>
        <dbReference type="ARBA" id="ARBA00022448"/>
    </source>
</evidence>
<accession>A0A916MZD1</accession>
<evidence type="ECO:0000256" key="1">
    <source>
        <dbReference type="ARBA" id="ARBA00004571"/>
    </source>
</evidence>
<sequence>MKKSLIALATLGAVAGAANAQTSVTLYGVIDTGIEYVNRVASAPSALSPTNALSGVAPAGPRVAMNGNGGLSASRWGLRGVEDLGGGLKASFLLESQFTPDTGAFAGNTGIFNRQAYVALANEYGKIGFGKQYSSLAEGMLNFSPTRAAPAYEPGVWWLGVNYRPANTVKYTGTFGALSVAAHYSFGAGTALSSLSGGGILYGGGLGETPGAWKDNTAWGASATYLGENIGLGIGYDEWHPAVTVGNPGKVRKLAAAGSYTTGPWKFVAGYRWGDQTYANGNTGMRDDYWFGGVSYRFTPAFDVQLAYFYTNIKQLALTNTAASTNPANPQQVSLVADYAFSKRTDVYLTTAWAHNGSLANDGPFTGYLFNYASAPGQKNMVGVMAGIRHVF</sequence>
<dbReference type="GO" id="GO:0006811">
    <property type="term" value="P:monoatomic ion transport"/>
    <property type="evidence" value="ECO:0007669"/>
    <property type="project" value="UniProtKB-KW"/>
</dbReference>
<dbReference type="EMBL" id="CAJPUY010000017">
    <property type="protein sequence ID" value="CAG2151503.1"/>
    <property type="molecule type" value="Genomic_DNA"/>
</dbReference>
<keyword evidence="14" id="KW-1185">Reference proteome</keyword>
<reference evidence="13" key="1">
    <citation type="submission" date="2021-03" db="EMBL/GenBank/DDBJ databases">
        <authorList>
            <person name="Peeters C."/>
        </authorList>
    </citation>
    <scope>NUCLEOTIDE SEQUENCE</scope>
    <source>
        <strain evidence="13">LMG 31506</strain>
    </source>
</reference>
<evidence type="ECO:0000259" key="12">
    <source>
        <dbReference type="Pfam" id="PF13609"/>
    </source>
</evidence>
<dbReference type="Pfam" id="PF13609">
    <property type="entry name" value="Porin_4"/>
    <property type="match status" value="1"/>
</dbReference>
<dbReference type="GO" id="GO:0046930">
    <property type="term" value="C:pore complex"/>
    <property type="evidence" value="ECO:0007669"/>
    <property type="project" value="UniProtKB-KW"/>
</dbReference>
<proteinExistence type="predicted"/>
<keyword evidence="3" id="KW-0813">Transport</keyword>
<evidence type="ECO:0000256" key="8">
    <source>
        <dbReference type="ARBA" id="ARBA00023114"/>
    </source>
</evidence>
<dbReference type="InterPro" id="IPR023614">
    <property type="entry name" value="Porin_dom_sf"/>
</dbReference>
<dbReference type="InterPro" id="IPR002299">
    <property type="entry name" value="Porin_Neis"/>
</dbReference>
<feature type="signal peptide" evidence="11">
    <location>
        <begin position="1"/>
        <end position="20"/>
    </location>
</feature>
<dbReference type="GO" id="GO:0009279">
    <property type="term" value="C:cell outer membrane"/>
    <property type="evidence" value="ECO:0007669"/>
    <property type="project" value="UniProtKB-SubCell"/>
</dbReference>
<comment type="subcellular location">
    <subcellularLocation>
        <location evidence="1">Cell outer membrane</location>
        <topology evidence="1">Multi-pass membrane protein</topology>
    </subcellularLocation>
</comment>
<evidence type="ECO:0000256" key="6">
    <source>
        <dbReference type="ARBA" id="ARBA00022729"/>
    </source>
</evidence>
<keyword evidence="6 11" id="KW-0732">Signal</keyword>
<dbReference type="PANTHER" id="PTHR34501">
    <property type="entry name" value="PROTEIN YDDL-RELATED"/>
    <property type="match status" value="1"/>
</dbReference>
<name>A0A916MZD1_9BURK</name>
<feature type="chain" id="PRO_5037874831" evidence="11">
    <location>
        <begin position="21"/>
        <end position="392"/>
    </location>
</feature>
<dbReference type="RefSeq" id="WP_211949323.1">
    <property type="nucleotide sequence ID" value="NZ_CAJPUY010000017.1"/>
</dbReference>
<dbReference type="SUPFAM" id="SSF56935">
    <property type="entry name" value="Porins"/>
    <property type="match status" value="1"/>
</dbReference>
<evidence type="ECO:0000256" key="2">
    <source>
        <dbReference type="ARBA" id="ARBA00011233"/>
    </source>
</evidence>
<dbReference type="GO" id="GO:0015288">
    <property type="term" value="F:porin activity"/>
    <property type="evidence" value="ECO:0007669"/>
    <property type="project" value="UniProtKB-KW"/>
</dbReference>
<dbReference type="AlphaFoldDB" id="A0A916MZD1"/>
<keyword evidence="8" id="KW-0626">Porin</keyword>
<evidence type="ECO:0000256" key="10">
    <source>
        <dbReference type="ARBA" id="ARBA00023237"/>
    </source>
</evidence>
<dbReference type="Gene3D" id="2.40.160.10">
    <property type="entry name" value="Porin"/>
    <property type="match status" value="1"/>
</dbReference>
<dbReference type="InterPro" id="IPR033900">
    <property type="entry name" value="Gram_neg_porin_domain"/>
</dbReference>
<dbReference type="CDD" id="cd00342">
    <property type="entry name" value="gram_neg_porins"/>
    <property type="match status" value="1"/>
</dbReference>
<dbReference type="PANTHER" id="PTHR34501:SF9">
    <property type="entry name" value="MAJOR OUTER MEMBRANE PROTEIN P.IA"/>
    <property type="match status" value="1"/>
</dbReference>
<feature type="domain" description="Porin" evidence="12">
    <location>
        <begin position="7"/>
        <end position="356"/>
    </location>
</feature>
<keyword evidence="10" id="KW-0998">Cell outer membrane</keyword>
<evidence type="ECO:0000256" key="11">
    <source>
        <dbReference type="SAM" id="SignalP"/>
    </source>
</evidence>
<comment type="caution">
    <text evidence="13">The sequence shown here is derived from an EMBL/GenBank/DDBJ whole genome shotgun (WGS) entry which is preliminary data.</text>
</comment>
<evidence type="ECO:0000256" key="4">
    <source>
        <dbReference type="ARBA" id="ARBA00022452"/>
    </source>
</evidence>
<keyword evidence="5" id="KW-0812">Transmembrane</keyword>
<organism evidence="13 14">
    <name type="scientific">Cupriavidus yeoncheonensis</name>
    <dbReference type="NCBI Taxonomy" id="1462994"/>
    <lineage>
        <taxon>Bacteria</taxon>
        <taxon>Pseudomonadati</taxon>
        <taxon>Pseudomonadota</taxon>
        <taxon>Betaproteobacteria</taxon>
        <taxon>Burkholderiales</taxon>
        <taxon>Burkholderiaceae</taxon>
        <taxon>Cupriavidus</taxon>
    </lineage>
</organism>
<keyword evidence="7" id="KW-0406">Ion transport</keyword>
<evidence type="ECO:0000256" key="7">
    <source>
        <dbReference type="ARBA" id="ARBA00023065"/>
    </source>
</evidence>
<dbReference type="PRINTS" id="PR00184">
    <property type="entry name" value="NEISSPPORIN"/>
</dbReference>
<evidence type="ECO:0000256" key="5">
    <source>
        <dbReference type="ARBA" id="ARBA00022692"/>
    </source>
</evidence>
<protein>
    <submittedName>
        <fullName evidence="13">Outer membrane porin protein 32</fullName>
    </submittedName>
</protein>
<evidence type="ECO:0000313" key="13">
    <source>
        <dbReference type="EMBL" id="CAG2151503.1"/>
    </source>
</evidence>
<keyword evidence="9" id="KW-0472">Membrane</keyword>
<evidence type="ECO:0000256" key="9">
    <source>
        <dbReference type="ARBA" id="ARBA00023136"/>
    </source>
</evidence>